<feature type="signal peptide" evidence="2">
    <location>
        <begin position="1"/>
        <end position="30"/>
    </location>
</feature>
<protein>
    <submittedName>
        <fullName evidence="3">Uncharacterized protein</fullName>
    </submittedName>
</protein>
<reference evidence="3 4" key="1">
    <citation type="submission" date="2017-04" db="EMBL/GenBank/DDBJ databases">
        <authorList>
            <person name="Afonso C.L."/>
            <person name="Miller P.J."/>
            <person name="Scott M.A."/>
            <person name="Spackman E."/>
            <person name="Goraichik I."/>
            <person name="Dimitrov K.M."/>
            <person name="Suarez D.L."/>
            <person name="Swayne D.E."/>
        </authorList>
    </citation>
    <scope>NUCLEOTIDE SEQUENCE [LARGE SCALE GENOMIC DNA]</scope>
    <source>
        <strain evidence="3 4">DSM 12816</strain>
    </source>
</reference>
<name>A0A1W2CPL0_9FIRM</name>
<proteinExistence type="predicted"/>
<dbReference type="Proteomes" id="UP000192790">
    <property type="component" value="Unassembled WGS sequence"/>
</dbReference>
<feature type="chain" id="PRO_5012054405" evidence="2">
    <location>
        <begin position="31"/>
        <end position="78"/>
    </location>
</feature>
<keyword evidence="2" id="KW-0732">Signal</keyword>
<evidence type="ECO:0000313" key="3">
    <source>
        <dbReference type="EMBL" id="SMC86926.1"/>
    </source>
</evidence>
<dbReference type="AlphaFoldDB" id="A0A1W2CPL0"/>
<organism evidence="3 4">
    <name type="scientific">Papillibacter cinnamivorans DSM 12816</name>
    <dbReference type="NCBI Taxonomy" id="1122930"/>
    <lineage>
        <taxon>Bacteria</taxon>
        <taxon>Bacillati</taxon>
        <taxon>Bacillota</taxon>
        <taxon>Clostridia</taxon>
        <taxon>Eubacteriales</taxon>
        <taxon>Oscillospiraceae</taxon>
        <taxon>Papillibacter</taxon>
    </lineage>
</organism>
<evidence type="ECO:0000256" key="1">
    <source>
        <dbReference type="SAM" id="MobiDB-lite"/>
    </source>
</evidence>
<accession>A0A1W2CPL0</accession>
<evidence type="ECO:0000256" key="2">
    <source>
        <dbReference type="SAM" id="SignalP"/>
    </source>
</evidence>
<evidence type="ECO:0000313" key="4">
    <source>
        <dbReference type="Proteomes" id="UP000192790"/>
    </source>
</evidence>
<gene>
    <name evidence="3" type="ORF">SAMN02745168_0150</name>
</gene>
<keyword evidence="4" id="KW-1185">Reference proteome</keyword>
<feature type="region of interest" description="Disordered" evidence="1">
    <location>
        <begin position="47"/>
        <end position="78"/>
    </location>
</feature>
<sequence length="78" mass="8555">MKGWIKMKKLIGIALAVTMVLSMTVMVASAAGNDYSRFNNPGKGHDWSTVYDGNSNDNSNTQHNENGYQNHIPSLIAQ</sequence>
<dbReference type="EMBL" id="FWXW01000011">
    <property type="protein sequence ID" value="SMC86926.1"/>
    <property type="molecule type" value="Genomic_DNA"/>
</dbReference>
<feature type="compositionally biased region" description="Polar residues" evidence="1">
    <location>
        <begin position="51"/>
        <end position="78"/>
    </location>
</feature>
<dbReference type="STRING" id="1122930.SAMN02745168_0150"/>